<evidence type="ECO:0000313" key="3">
    <source>
        <dbReference type="Proteomes" id="UP000265520"/>
    </source>
</evidence>
<evidence type="ECO:0000313" key="2">
    <source>
        <dbReference type="EMBL" id="MCI94012.1"/>
    </source>
</evidence>
<keyword evidence="3" id="KW-1185">Reference proteome</keyword>
<dbReference type="AlphaFoldDB" id="A0A392W2T2"/>
<reference evidence="2 3" key="1">
    <citation type="journal article" date="2018" name="Front. Plant Sci.">
        <title>Red Clover (Trifolium pratense) and Zigzag Clover (T. medium) - A Picture of Genomic Similarities and Differences.</title>
        <authorList>
            <person name="Dluhosova J."/>
            <person name="Istvanek J."/>
            <person name="Nedelnik J."/>
            <person name="Repkova J."/>
        </authorList>
    </citation>
    <scope>NUCLEOTIDE SEQUENCE [LARGE SCALE GENOMIC DNA]</scope>
    <source>
        <strain evidence="3">cv. 10/8</strain>
        <tissue evidence="2">Leaf</tissue>
    </source>
</reference>
<protein>
    <submittedName>
        <fullName evidence="2">Uncharacterized protein</fullName>
    </submittedName>
</protein>
<dbReference type="EMBL" id="LXQA011344701">
    <property type="protein sequence ID" value="MCI94012.1"/>
    <property type="molecule type" value="Genomic_DNA"/>
</dbReference>
<name>A0A392W2T2_9FABA</name>
<organism evidence="2 3">
    <name type="scientific">Trifolium medium</name>
    <dbReference type="NCBI Taxonomy" id="97028"/>
    <lineage>
        <taxon>Eukaryota</taxon>
        <taxon>Viridiplantae</taxon>
        <taxon>Streptophyta</taxon>
        <taxon>Embryophyta</taxon>
        <taxon>Tracheophyta</taxon>
        <taxon>Spermatophyta</taxon>
        <taxon>Magnoliopsida</taxon>
        <taxon>eudicotyledons</taxon>
        <taxon>Gunneridae</taxon>
        <taxon>Pentapetalae</taxon>
        <taxon>rosids</taxon>
        <taxon>fabids</taxon>
        <taxon>Fabales</taxon>
        <taxon>Fabaceae</taxon>
        <taxon>Papilionoideae</taxon>
        <taxon>50 kb inversion clade</taxon>
        <taxon>NPAAA clade</taxon>
        <taxon>Hologalegina</taxon>
        <taxon>IRL clade</taxon>
        <taxon>Trifolieae</taxon>
        <taxon>Trifolium</taxon>
    </lineage>
</organism>
<accession>A0A392W2T2</accession>
<feature type="region of interest" description="Disordered" evidence="1">
    <location>
        <begin position="1"/>
        <end position="47"/>
    </location>
</feature>
<feature type="compositionally biased region" description="Polar residues" evidence="1">
    <location>
        <begin position="38"/>
        <end position="47"/>
    </location>
</feature>
<comment type="caution">
    <text evidence="2">The sequence shown here is derived from an EMBL/GenBank/DDBJ whole genome shotgun (WGS) entry which is preliminary data.</text>
</comment>
<feature type="compositionally biased region" description="Polar residues" evidence="1">
    <location>
        <begin position="1"/>
        <end position="18"/>
    </location>
</feature>
<sequence>MAESLPSTSDNWRQVASSSPPPRLVTIGDTQERRMAPTSDSTQNLKF</sequence>
<dbReference type="Proteomes" id="UP000265520">
    <property type="component" value="Unassembled WGS sequence"/>
</dbReference>
<feature type="non-terminal residue" evidence="2">
    <location>
        <position position="47"/>
    </location>
</feature>
<evidence type="ECO:0000256" key="1">
    <source>
        <dbReference type="SAM" id="MobiDB-lite"/>
    </source>
</evidence>
<proteinExistence type="predicted"/>